<feature type="transmembrane region" description="Helical" evidence="10">
    <location>
        <begin position="83"/>
        <end position="101"/>
    </location>
</feature>
<feature type="transmembrane region" description="Helical" evidence="10">
    <location>
        <begin position="241"/>
        <end position="257"/>
    </location>
</feature>
<keyword evidence="5 10" id="KW-0812">Transmembrane</keyword>
<evidence type="ECO:0000256" key="2">
    <source>
        <dbReference type="ARBA" id="ARBA00010794"/>
    </source>
</evidence>
<feature type="transmembrane region" description="Helical" evidence="10">
    <location>
        <begin position="174"/>
        <end position="194"/>
    </location>
</feature>
<dbReference type="EC" id="2.7.1.108" evidence="3"/>
<feature type="transmembrane region" description="Helical" evidence="10">
    <location>
        <begin position="201"/>
        <end position="221"/>
    </location>
</feature>
<accession>A0AA38IY42</accession>
<organism evidence="11 12">
    <name type="scientific">Zophobas morio</name>
    <dbReference type="NCBI Taxonomy" id="2755281"/>
    <lineage>
        <taxon>Eukaryota</taxon>
        <taxon>Metazoa</taxon>
        <taxon>Ecdysozoa</taxon>
        <taxon>Arthropoda</taxon>
        <taxon>Hexapoda</taxon>
        <taxon>Insecta</taxon>
        <taxon>Pterygota</taxon>
        <taxon>Neoptera</taxon>
        <taxon>Endopterygota</taxon>
        <taxon>Coleoptera</taxon>
        <taxon>Polyphaga</taxon>
        <taxon>Cucujiformia</taxon>
        <taxon>Tenebrionidae</taxon>
        <taxon>Zophobas</taxon>
    </lineage>
</organism>
<name>A0AA38IY42_9CUCU</name>
<evidence type="ECO:0000256" key="10">
    <source>
        <dbReference type="SAM" id="Phobius"/>
    </source>
</evidence>
<dbReference type="GO" id="GO:0043048">
    <property type="term" value="P:dolichyl monophosphate biosynthetic process"/>
    <property type="evidence" value="ECO:0007669"/>
    <property type="project" value="TreeGrafter"/>
</dbReference>
<dbReference type="GO" id="GO:0004168">
    <property type="term" value="F:dolichol kinase activity"/>
    <property type="evidence" value="ECO:0007669"/>
    <property type="project" value="UniProtKB-EC"/>
</dbReference>
<comment type="subcellular location">
    <subcellularLocation>
        <location evidence="1">Endoplasmic reticulum membrane</location>
        <topology evidence="1">Multi-pass membrane protein</topology>
    </subcellularLocation>
</comment>
<comment type="caution">
    <text evidence="11">The sequence shown here is derived from an EMBL/GenBank/DDBJ whole genome shotgun (WGS) entry which is preliminary data.</text>
</comment>
<feature type="transmembrane region" description="Helical" evidence="10">
    <location>
        <begin position="409"/>
        <end position="430"/>
    </location>
</feature>
<keyword evidence="4" id="KW-0808">Transferase</keyword>
<keyword evidence="6" id="KW-0418">Kinase</keyword>
<evidence type="ECO:0000256" key="5">
    <source>
        <dbReference type="ARBA" id="ARBA00022692"/>
    </source>
</evidence>
<dbReference type="AlphaFoldDB" id="A0AA38IY42"/>
<dbReference type="EMBL" id="JALNTZ010000001">
    <property type="protein sequence ID" value="KAJ3665777.1"/>
    <property type="molecule type" value="Genomic_DNA"/>
</dbReference>
<feature type="transmembrane region" description="Helical" evidence="10">
    <location>
        <begin position="277"/>
        <end position="308"/>
    </location>
</feature>
<dbReference type="PANTHER" id="PTHR13205:SF15">
    <property type="entry name" value="DOLICHOL KINASE"/>
    <property type="match status" value="1"/>
</dbReference>
<feature type="transmembrane region" description="Helical" evidence="10">
    <location>
        <begin position="107"/>
        <end position="127"/>
    </location>
</feature>
<evidence type="ECO:0000256" key="3">
    <source>
        <dbReference type="ARBA" id="ARBA00012132"/>
    </source>
</evidence>
<protein>
    <recommendedName>
        <fullName evidence="3">dolichol kinase</fullName>
        <ecNumber evidence="3">2.7.1.108</ecNumber>
    </recommendedName>
</protein>
<gene>
    <name evidence="11" type="ORF">Zmor_001252</name>
</gene>
<feature type="transmembrane region" description="Helical" evidence="10">
    <location>
        <begin position="139"/>
        <end position="162"/>
    </location>
</feature>
<proteinExistence type="inferred from homology"/>
<reference evidence="11" key="1">
    <citation type="journal article" date="2023" name="G3 (Bethesda)">
        <title>Whole genome assemblies of Zophobas morio and Tenebrio molitor.</title>
        <authorList>
            <person name="Kaur S."/>
            <person name="Stinson S.A."/>
            <person name="diCenzo G.C."/>
        </authorList>
    </citation>
    <scope>NUCLEOTIDE SEQUENCE</scope>
    <source>
        <strain evidence="11">QUZm001</strain>
    </source>
</reference>
<keyword evidence="9 10" id="KW-0472">Membrane</keyword>
<evidence type="ECO:0000313" key="12">
    <source>
        <dbReference type="Proteomes" id="UP001168821"/>
    </source>
</evidence>
<evidence type="ECO:0000256" key="1">
    <source>
        <dbReference type="ARBA" id="ARBA00004477"/>
    </source>
</evidence>
<dbReference type="PANTHER" id="PTHR13205">
    <property type="entry name" value="TRANSMEMBRANE PROTEIN 15-RELATED"/>
    <property type="match status" value="1"/>
</dbReference>
<keyword evidence="7" id="KW-0256">Endoplasmic reticulum</keyword>
<feature type="transmembrane region" description="Helical" evidence="10">
    <location>
        <begin position="52"/>
        <end position="71"/>
    </location>
</feature>
<evidence type="ECO:0000256" key="7">
    <source>
        <dbReference type="ARBA" id="ARBA00022824"/>
    </source>
</evidence>
<evidence type="ECO:0000256" key="9">
    <source>
        <dbReference type="ARBA" id="ARBA00023136"/>
    </source>
</evidence>
<evidence type="ECO:0000313" key="11">
    <source>
        <dbReference type="EMBL" id="KAJ3665777.1"/>
    </source>
</evidence>
<evidence type="ECO:0000256" key="4">
    <source>
        <dbReference type="ARBA" id="ARBA00022679"/>
    </source>
</evidence>
<feature type="transmembrane region" description="Helical" evidence="10">
    <location>
        <begin position="337"/>
        <end position="356"/>
    </location>
</feature>
<sequence>MFVSSHNITLFLNKHKLHTRPHAGHGLWLMFLLPAALITSAAAHPVMSSSTYKLSSIFSVGLLFSSLIFLYESSKTVRLKVTNVWLILACCIVAGLLQICLHRGLLFSFWSAIVSTVLYHSLYFSVLKNMPNCFSLGEAAICCQSYILLLYFTVINILNNIIRPATSMMQMSTLTIQVGLIGLSAIIFISYQFGIKNPLKFYILTGLIFAFVVVVPLQILLKTNPLLWILTLFWEDLQRNKVLVYWVLFSLVAVVFVNRRIKRAKKASTIGRKIFHFLIIAVFIPGLLYNCCLLYLASGVILGIFFMLEVLRVLNIPPLAEALQNGLVVFGDEKDTGIIAFTPMYLLAGCSLPLWIHPAPCDVTNSAVFNLLPLLSGVLSIGVGDTAASIVGSKFGTHHWRGSRKTVEGTVACIGSQLLAIFLFVFCDFIKLSNMDYVKTALAIIIGAITEAKTDQVDNLVLPFIMYIILIV</sequence>
<dbReference type="Proteomes" id="UP001168821">
    <property type="component" value="Unassembled WGS sequence"/>
</dbReference>
<feature type="transmembrane region" description="Helical" evidence="10">
    <location>
        <begin position="26"/>
        <end position="46"/>
    </location>
</feature>
<comment type="similarity">
    <text evidence="2">Belongs to the polyprenol kinase family.</text>
</comment>
<keyword evidence="12" id="KW-1185">Reference proteome</keyword>
<dbReference type="InterPro" id="IPR032974">
    <property type="entry name" value="Polypren_kinase"/>
</dbReference>
<evidence type="ECO:0000256" key="6">
    <source>
        <dbReference type="ARBA" id="ARBA00022777"/>
    </source>
</evidence>
<keyword evidence="8 10" id="KW-1133">Transmembrane helix</keyword>
<feature type="transmembrane region" description="Helical" evidence="10">
    <location>
        <begin position="368"/>
        <end position="389"/>
    </location>
</feature>
<evidence type="ECO:0000256" key="8">
    <source>
        <dbReference type="ARBA" id="ARBA00022989"/>
    </source>
</evidence>
<dbReference type="GO" id="GO:0005789">
    <property type="term" value="C:endoplasmic reticulum membrane"/>
    <property type="evidence" value="ECO:0007669"/>
    <property type="project" value="UniProtKB-SubCell"/>
</dbReference>